<dbReference type="PANTHER" id="PTHR48191:SF2">
    <property type="entry name" value="PROTEIN HHL1, CHLOROPLASTIC"/>
    <property type="match status" value="1"/>
</dbReference>
<evidence type="ECO:0000256" key="1">
    <source>
        <dbReference type="SAM" id="MobiDB-lite"/>
    </source>
</evidence>
<dbReference type="AlphaFoldDB" id="A0AAW2D463"/>
<dbReference type="PANTHER" id="PTHR48191">
    <property type="entry name" value="PROTEIN HHL1 CHLOROPLASTIC"/>
    <property type="match status" value="1"/>
</dbReference>
<reference evidence="2 3" key="1">
    <citation type="submission" date="2024-01" db="EMBL/GenBank/DDBJ databases">
        <title>A telomere-to-telomere, gap-free genome of sweet tea (Lithocarpus litseifolius).</title>
        <authorList>
            <person name="Zhou J."/>
        </authorList>
    </citation>
    <scope>NUCLEOTIDE SEQUENCE [LARGE SCALE GENOMIC DNA]</scope>
    <source>
        <strain evidence="2">Zhou-2022a</strain>
        <tissue evidence="2">Leaf</tissue>
    </source>
</reference>
<accession>A0AAW2D463</accession>
<name>A0AAW2D463_9ROSI</name>
<gene>
    <name evidence="2" type="ORF">SO802_011995</name>
</gene>
<dbReference type="InterPro" id="IPR045388">
    <property type="entry name" value="HHL1-like"/>
</dbReference>
<feature type="region of interest" description="Disordered" evidence="1">
    <location>
        <begin position="50"/>
        <end position="83"/>
    </location>
</feature>
<sequence>MSLNALVRLPLSNSRTHEDVLVKHSLFSSRTVTQKPQQRQRHILVVEAKGKRGMQARQFQKTPPPSLSKIENDGNPDLSSSSV</sequence>
<evidence type="ECO:0000313" key="3">
    <source>
        <dbReference type="Proteomes" id="UP001459277"/>
    </source>
</evidence>
<proteinExistence type="predicted"/>
<organism evidence="2 3">
    <name type="scientific">Lithocarpus litseifolius</name>
    <dbReference type="NCBI Taxonomy" id="425828"/>
    <lineage>
        <taxon>Eukaryota</taxon>
        <taxon>Viridiplantae</taxon>
        <taxon>Streptophyta</taxon>
        <taxon>Embryophyta</taxon>
        <taxon>Tracheophyta</taxon>
        <taxon>Spermatophyta</taxon>
        <taxon>Magnoliopsida</taxon>
        <taxon>eudicotyledons</taxon>
        <taxon>Gunneridae</taxon>
        <taxon>Pentapetalae</taxon>
        <taxon>rosids</taxon>
        <taxon>fabids</taxon>
        <taxon>Fagales</taxon>
        <taxon>Fagaceae</taxon>
        <taxon>Lithocarpus</taxon>
    </lineage>
</organism>
<keyword evidence="3" id="KW-1185">Reference proteome</keyword>
<protein>
    <submittedName>
        <fullName evidence="2">Uncharacterized protein</fullName>
    </submittedName>
</protein>
<dbReference type="EMBL" id="JAZDWU010000004">
    <property type="protein sequence ID" value="KAL0004434.1"/>
    <property type="molecule type" value="Genomic_DNA"/>
</dbReference>
<comment type="caution">
    <text evidence="2">The sequence shown here is derived from an EMBL/GenBank/DDBJ whole genome shotgun (WGS) entry which is preliminary data.</text>
</comment>
<dbReference type="Proteomes" id="UP001459277">
    <property type="component" value="Unassembled WGS sequence"/>
</dbReference>
<evidence type="ECO:0000313" key="2">
    <source>
        <dbReference type="EMBL" id="KAL0004434.1"/>
    </source>
</evidence>